<dbReference type="InterPro" id="IPR005674">
    <property type="entry name" value="CocE/Ser_esterase"/>
</dbReference>
<dbReference type="InterPro" id="IPR013736">
    <property type="entry name" value="Xaa-Pro_dipept_C"/>
</dbReference>
<keyword evidence="1 4" id="KW-0378">Hydrolase</keyword>
<name>A0A6I0LRT5_BACUN</name>
<evidence type="ECO:0000256" key="2">
    <source>
        <dbReference type="SAM" id="SignalP"/>
    </source>
</evidence>
<dbReference type="Pfam" id="PF08530">
    <property type="entry name" value="PepX_C"/>
    <property type="match status" value="1"/>
</dbReference>
<dbReference type="Pfam" id="PF02129">
    <property type="entry name" value="Peptidase_S15"/>
    <property type="match status" value="1"/>
</dbReference>
<feature type="domain" description="Xaa-Pro dipeptidyl-peptidase C-terminal" evidence="3">
    <location>
        <begin position="348"/>
        <end position="585"/>
    </location>
</feature>
<dbReference type="EMBL" id="WCTJ01000004">
    <property type="protein sequence ID" value="KAB4257594.1"/>
    <property type="molecule type" value="Genomic_DNA"/>
</dbReference>
<dbReference type="SUPFAM" id="SSF49785">
    <property type="entry name" value="Galactose-binding domain-like"/>
    <property type="match status" value="1"/>
</dbReference>
<dbReference type="InterPro" id="IPR000383">
    <property type="entry name" value="Xaa-Pro-like_dom"/>
</dbReference>
<dbReference type="RefSeq" id="WP_151882313.1">
    <property type="nucleotide sequence ID" value="NZ_WCTH01000006.1"/>
</dbReference>
<dbReference type="PROSITE" id="PS51257">
    <property type="entry name" value="PROKAR_LIPOPROTEIN"/>
    <property type="match status" value="1"/>
</dbReference>
<organism evidence="4 5">
    <name type="scientific">Bacteroides uniformis</name>
    <dbReference type="NCBI Taxonomy" id="820"/>
    <lineage>
        <taxon>Bacteria</taxon>
        <taxon>Pseudomonadati</taxon>
        <taxon>Bacteroidota</taxon>
        <taxon>Bacteroidia</taxon>
        <taxon>Bacteroidales</taxon>
        <taxon>Bacteroidaceae</taxon>
        <taxon>Bacteroides</taxon>
    </lineage>
</organism>
<dbReference type="InterPro" id="IPR029058">
    <property type="entry name" value="AB_hydrolase_fold"/>
</dbReference>
<dbReference type="SUPFAM" id="SSF53474">
    <property type="entry name" value="alpha/beta-Hydrolases"/>
    <property type="match status" value="1"/>
</dbReference>
<dbReference type="InterPro" id="IPR008979">
    <property type="entry name" value="Galactose-bd-like_sf"/>
</dbReference>
<dbReference type="GO" id="GO:0008239">
    <property type="term" value="F:dipeptidyl-peptidase activity"/>
    <property type="evidence" value="ECO:0007669"/>
    <property type="project" value="InterPro"/>
</dbReference>
<dbReference type="Proteomes" id="UP000487989">
    <property type="component" value="Unassembled WGS sequence"/>
</dbReference>
<dbReference type="AlphaFoldDB" id="A0A6I0LRT5"/>
<sequence>MQRNITKNTIVFTRFFLLSVGFSLFGCSASAKERPSGVTDIENKIIQTYPGGKWTPGEAQYGVEKIDDVRLRMDDGTELQASIAYPVDLHTRKRTTEKFPVVIEYTPYVRFSRPIEPIAYFAEHGYISVVVWARGTGKSDGEFQMMNKRDRLDGKSIVEWAAHKLDGSDGRVALIGCSFPAGLALATASEMGKDSPLKAMVCANNGFESALRQCWLVNGLPTLGFTSYTSGGRYLYGNTPAANRFFDNVVEGISSGGDIAHDGNYWADRSPMQFAERIVENDIPVLLWSGYRDILDVLAMKTYIALQNAYAGRYVFAPMENGQPVSPRFQLIMGNWEHAQALDLGIYLQWLETWVRGIDTGIGTTDTPLHLFEGGSDRWFNASRYPMTEAFTGFFLNATENALQNESPKEGTCRLAWGYPSRPHGKVAFETDAVGTPMTMAGPIALTLHASSSNRNIEIIANLYDVSPDGVANYISRGVILGSQSEIDSAKSWRDANGAMVWPWQTLNRDEYLTPNSVYKLHIALAPRAWQLQAGHRLRLELTTQSPEEVCPPGGGSVANSDEPGYLNNPQQQTIPGGIYTIYCSKKHPSCLYLPVLEQEHTRYVSSSILRDSWMEGARKLGKGDAYPLPLEW</sequence>
<evidence type="ECO:0000259" key="3">
    <source>
        <dbReference type="SMART" id="SM00939"/>
    </source>
</evidence>
<comment type="caution">
    <text evidence="4">The sequence shown here is derived from an EMBL/GenBank/DDBJ whole genome shotgun (WGS) entry which is preliminary data.</text>
</comment>
<accession>A0A6I0LRT5</accession>
<evidence type="ECO:0000313" key="4">
    <source>
        <dbReference type="EMBL" id="KAB4257594.1"/>
    </source>
</evidence>
<keyword evidence="2" id="KW-0732">Signal</keyword>
<feature type="signal peptide" evidence="2">
    <location>
        <begin position="1"/>
        <end position="31"/>
    </location>
</feature>
<reference evidence="4 5" key="1">
    <citation type="journal article" date="2019" name="Nat. Med.">
        <title>A library of human gut bacterial isolates paired with longitudinal multiomics data enables mechanistic microbiome research.</title>
        <authorList>
            <person name="Poyet M."/>
            <person name="Groussin M."/>
            <person name="Gibbons S.M."/>
            <person name="Avila-Pacheco J."/>
            <person name="Jiang X."/>
            <person name="Kearney S.M."/>
            <person name="Perrotta A.R."/>
            <person name="Berdy B."/>
            <person name="Zhao S."/>
            <person name="Lieberman T.D."/>
            <person name="Swanson P.K."/>
            <person name="Smith M."/>
            <person name="Roesemann S."/>
            <person name="Alexander J.E."/>
            <person name="Rich S.A."/>
            <person name="Livny J."/>
            <person name="Vlamakis H."/>
            <person name="Clish C."/>
            <person name="Bullock K."/>
            <person name="Deik A."/>
            <person name="Scott J."/>
            <person name="Pierce K.A."/>
            <person name="Xavier R.J."/>
            <person name="Alm E.J."/>
        </authorList>
    </citation>
    <scope>NUCLEOTIDE SEQUENCE [LARGE SCALE GENOMIC DNA]</scope>
    <source>
        <strain evidence="4 5">BIOML-A3</strain>
    </source>
</reference>
<dbReference type="SMART" id="SM00939">
    <property type="entry name" value="PepX_C"/>
    <property type="match status" value="1"/>
</dbReference>
<feature type="chain" id="PRO_5030152781" evidence="2">
    <location>
        <begin position="32"/>
        <end position="633"/>
    </location>
</feature>
<dbReference type="NCBIfam" id="TIGR00976">
    <property type="entry name" value="CocE_NonD"/>
    <property type="match status" value="1"/>
</dbReference>
<dbReference type="Gene3D" id="3.40.50.1820">
    <property type="entry name" value="alpha/beta hydrolase"/>
    <property type="match status" value="1"/>
</dbReference>
<proteinExistence type="predicted"/>
<gene>
    <name evidence="4" type="ORF">GAP48_03735</name>
</gene>
<protein>
    <submittedName>
        <fullName evidence="4">CocE/NonD family hydrolase</fullName>
    </submittedName>
</protein>
<dbReference type="Gene3D" id="2.60.120.260">
    <property type="entry name" value="Galactose-binding domain-like"/>
    <property type="match status" value="1"/>
</dbReference>
<evidence type="ECO:0000313" key="5">
    <source>
        <dbReference type="Proteomes" id="UP000487989"/>
    </source>
</evidence>
<evidence type="ECO:0000256" key="1">
    <source>
        <dbReference type="ARBA" id="ARBA00022801"/>
    </source>
</evidence>